<feature type="domain" description="HTH marR-type" evidence="5">
    <location>
        <begin position="7"/>
        <end position="137"/>
    </location>
</feature>
<evidence type="ECO:0000259" key="5">
    <source>
        <dbReference type="PROSITE" id="PS50995"/>
    </source>
</evidence>
<evidence type="ECO:0000313" key="7">
    <source>
        <dbReference type="Proteomes" id="UP000655287"/>
    </source>
</evidence>
<keyword evidence="3" id="KW-0804">Transcription</keyword>
<evidence type="ECO:0000256" key="2">
    <source>
        <dbReference type="ARBA" id="ARBA00023125"/>
    </source>
</evidence>
<evidence type="ECO:0000256" key="1">
    <source>
        <dbReference type="ARBA" id="ARBA00023015"/>
    </source>
</evidence>
<dbReference type="Gene3D" id="1.10.10.10">
    <property type="entry name" value="Winged helix-like DNA-binding domain superfamily/Winged helix DNA-binding domain"/>
    <property type="match status" value="1"/>
</dbReference>
<dbReference type="PROSITE" id="PS01117">
    <property type="entry name" value="HTH_MARR_1"/>
    <property type="match status" value="1"/>
</dbReference>
<dbReference type="GO" id="GO:0003677">
    <property type="term" value="F:DNA binding"/>
    <property type="evidence" value="ECO:0007669"/>
    <property type="project" value="UniProtKB-KW"/>
</dbReference>
<dbReference type="EMBL" id="BOOU01000068">
    <property type="protein sequence ID" value="GII80152.1"/>
    <property type="molecule type" value="Genomic_DNA"/>
</dbReference>
<protein>
    <submittedName>
        <fullName evidence="6">MarR family transcriptional regulator</fullName>
    </submittedName>
</protein>
<feature type="region of interest" description="Disordered" evidence="4">
    <location>
        <begin position="140"/>
        <end position="167"/>
    </location>
</feature>
<dbReference type="InterPro" id="IPR011991">
    <property type="entry name" value="ArsR-like_HTH"/>
</dbReference>
<proteinExistence type="predicted"/>
<keyword evidence="1" id="KW-0805">Transcription regulation</keyword>
<dbReference type="InterPro" id="IPR036388">
    <property type="entry name" value="WH-like_DNA-bd_sf"/>
</dbReference>
<gene>
    <name evidence="6" type="ORF">Sru01_51340</name>
</gene>
<dbReference type="InterPro" id="IPR023187">
    <property type="entry name" value="Tscrpt_reg_MarR-type_CS"/>
</dbReference>
<dbReference type="SUPFAM" id="SSF46785">
    <property type="entry name" value="Winged helix' DNA-binding domain"/>
    <property type="match status" value="1"/>
</dbReference>
<dbReference type="AlphaFoldDB" id="A0A919RA69"/>
<dbReference type="PANTHER" id="PTHR33164:SF57">
    <property type="entry name" value="MARR-FAMILY TRANSCRIPTIONAL REGULATOR"/>
    <property type="match status" value="1"/>
</dbReference>
<keyword evidence="7" id="KW-1185">Reference proteome</keyword>
<sequence>MASDAVGAELLVRLGEAGAVIKAMRRELPPGCPRSGVTLLAALDRRGDLRVGELAEILDVDQSVISRHVTELVVRGWVERMPNPRDGRSSYLRLTPQGRQVMRESTDRLGARLAAMLDDWTDEEIATLGRLLARLRTSFDAGRAPGDHAPRAPRAPAPPAPPVPSLP</sequence>
<name>A0A919RA69_9ACTN</name>
<dbReference type="CDD" id="cd00090">
    <property type="entry name" value="HTH_ARSR"/>
    <property type="match status" value="1"/>
</dbReference>
<dbReference type="PROSITE" id="PS50995">
    <property type="entry name" value="HTH_MARR_2"/>
    <property type="match status" value="1"/>
</dbReference>
<dbReference type="PRINTS" id="PR00598">
    <property type="entry name" value="HTHMARR"/>
</dbReference>
<feature type="compositionally biased region" description="Pro residues" evidence="4">
    <location>
        <begin position="153"/>
        <end position="167"/>
    </location>
</feature>
<dbReference type="PANTHER" id="PTHR33164">
    <property type="entry name" value="TRANSCRIPTIONAL REGULATOR, MARR FAMILY"/>
    <property type="match status" value="1"/>
</dbReference>
<keyword evidence="2" id="KW-0238">DNA-binding</keyword>
<evidence type="ECO:0000256" key="4">
    <source>
        <dbReference type="SAM" id="MobiDB-lite"/>
    </source>
</evidence>
<dbReference type="Proteomes" id="UP000655287">
    <property type="component" value="Unassembled WGS sequence"/>
</dbReference>
<evidence type="ECO:0000256" key="3">
    <source>
        <dbReference type="ARBA" id="ARBA00023163"/>
    </source>
</evidence>
<dbReference type="GO" id="GO:0003700">
    <property type="term" value="F:DNA-binding transcription factor activity"/>
    <property type="evidence" value="ECO:0007669"/>
    <property type="project" value="InterPro"/>
</dbReference>
<dbReference type="GO" id="GO:0006950">
    <property type="term" value="P:response to stress"/>
    <property type="evidence" value="ECO:0007669"/>
    <property type="project" value="TreeGrafter"/>
</dbReference>
<dbReference type="InterPro" id="IPR036390">
    <property type="entry name" value="WH_DNA-bd_sf"/>
</dbReference>
<reference evidence="6" key="1">
    <citation type="submission" date="2021-01" db="EMBL/GenBank/DDBJ databases">
        <title>Whole genome shotgun sequence of Sphaerisporangium rufum NBRC 109079.</title>
        <authorList>
            <person name="Komaki H."/>
            <person name="Tamura T."/>
        </authorList>
    </citation>
    <scope>NUCLEOTIDE SEQUENCE</scope>
    <source>
        <strain evidence="6">NBRC 109079</strain>
    </source>
</reference>
<dbReference type="Pfam" id="PF12802">
    <property type="entry name" value="MarR_2"/>
    <property type="match status" value="1"/>
</dbReference>
<dbReference type="SMART" id="SM00347">
    <property type="entry name" value="HTH_MARR"/>
    <property type="match status" value="1"/>
</dbReference>
<organism evidence="6 7">
    <name type="scientific">Sphaerisporangium rufum</name>
    <dbReference type="NCBI Taxonomy" id="1381558"/>
    <lineage>
        <taxon>Bacteria</taxon>
        <taxon>Bacillati</taxon>
        <taxon>Actinomycetota</taxon>
        <taxon>Actinomycetes</taxon>
        <taxon>Streptosporangiales</taxon>
        <taxon>Streptosporangiaceae</taxon>
        <taxon>Sphaerisporangium</taxon>
    </lineage>
</organism>
<comment type="caution">
    <text evidence="6">The sequence shown here is derived from an EMBL/GenBank/DDBJ whole genome shotgun (WGS) entry which is preliminary data.</text>
</comment>
<dbReference type="RefSeq" id="WP_203990475.1">
    <property type="nucleotide sequence ID" value="NZ_BOOU01000068.1"/>
</dbReference>
<dbReference type="InterPro" id="IPR000835">
    <property type="entry name" value="HTH_MarR-typ"/>
</dbReference>
<accession>A0A919RA69</accession>
<evidence type="ECO:0000313" key="6">
    <source>
        <dbReference type="EMBL" id="GII80152.1"/>
    </source>
</evidence>
<dbReference type="InterPro" id="IPR039422">
    <property type="entry name" value="MarR/SlyA-like"/>
</dbReference>